<keyword evidence="1" id="KW-0812">Transmembrane</keyword>
<protein>
    <recommendedName>
        <fullName evidence="4">ABC transporter permease</fullName>
    </recommendedName>
</protein>
<dbReference type="Proteomes" id="UP000035661">
    <property type="component" value="Chromosome"/>
</dbReference>
<keyword evidence="1" id="KW-1133">Transmembrane helix</keyword>
<feature type="transmembrane region" description="Helical" evidence="1">
    <location>
        <begin position="569"/>
        <end position="591"/>
    </location>
</feature>
<dbReference type="KEGG" id="seri:SERIO_v1c09040"/>
<dbReference type="STRING" id="315358.SERIO_v1c09040"/>
<gene>
    <name evidence="2" type="ORF">SERIO_v1c09040</name>
</gene>
<feature type="transmembrane region" description="Helical" evidence="1">
    <location>
        <begin position="117"/>
        <end position="147"/>
    </location>
</feature>
<feature type="transmembrane region" description="Helical" evidence="1">
    <location>
        <begin position="167"/>
        <end position="186"/>
    </location>
</feature>
<evidence type="ECO:0000256" key="1">
    <source>
        <dbReference type="SAM" id="Phobius"/>
    </source>
</evidence>
<evidence type="ECO:0000313" key="2">
    <source>
        <dbReference type="EMBL" id="AKM54464.1"/>
    </source>
</evidence>
<evidence type="ECO:0000313" key="3">
    <source>
        <dbReference type="Proteomes" id="UP000035661"/>
    </source>
</evidence>
<sequence length="596" mass="69065">MMKTNLNSNHAALNYSHKKSSCWSIILFALFKIWKSMSILLLTGLALVLMGGLTLYLILATNDLNKLIINFQYGVLILTNLLVLLFILFIAIKIFAREFQDGTYLLLISKPYHKSMLFLLKLIALWISILLFLIIGLGIPLIINLIFTALSFNPANCNLLTTMLIKLIIYLLFFSFLAASGILFAISFLHFQVVLLIVIIFCSLFLIGGIPYTLIFAMSDNISLKYGDNKYHVSDIKTTLLFPQMLKNNLISYPHLTTALYDFYAKKTINQLTQILVNQDDESLRLNRLMFINHQLGLTAEKHLKLTAHNVSAWKGTYNGTDINSIINTDLGAGTTTTITLNISSQYFFKSYDDLNDHNIYQHELKTLVDNYQKIVDWNTFYNLKLSTTSSLYVFDPNNNWLTVDQNSYHEQNYDPVDIFQNLFLANFVGQKSNYVANDSQFSLAIMKLFENNVFYVFKELEDNIIKKVLDYKIITTQFLTVDSNWQHYVKLMHLYRELSIINVLEHWNQLWTMFLPVNKYWFVPLSNSVIDFTNQRNYLMSYQDFPLELGNGKITSNYQFFLNAKPIIISYLTFSVVLLFLSYFIIIIIIKRNIL</sequence>
<feature type="transmembrane region" description="Helical" evidence="1">
    <location>
        <begin position="193"/>
        <end position="215"/>
    </location>
</feature>
<feature type="transmembrane region" description="Helical" evidence="1">
    <location>
        <begin position="71"/>
        <end position="96"/>
    </location>
</feature>
<dbReference type="AlphaFoldDB" id="A0A0H3XLN1"/>
<organism evidence="2 3">
    <name type="scientific">Spiroplasma eriocheiris</name>
    <dbReference type="NCBI Taxonomy" id="315358"/>
    <lineage>
        <taxon>Bacteria</taxon>
        <taxon>Bacillati</taxon>
        <taxon>Mycoplasmatota</taxon>
        <taxon>Mollicutes</taxon>
        <taxon>Entomoplasmatales</taxon>
        <taxon>Spiroplasmataceae</taxon>
        <taxon>Spiroplasma</taxon>
    </lineage>
</organism>
<dbReference type="EMBL" id="CP011856">
    <property type="protein sequence ID" value="AKM54464.1"/>
    <property type="molecule type" value="Genomic_DNA"/>
</dbReference>
<keyword evidence="1" id="KW-0472">Membrane</keyword>
<name>A0A0H3XLN1_9MOLU</name>
<feature type="transmembrane region" description="Helical" evidence="1">
    <location>
        <begin position="39"/>
        <end position="59"/>
    </location>
</feature>
<evidence type="ECO:0008006" key="4">
    <source>
        <dbReference type="Google" id="ProtNLM"/>
    </source>
</evidence>
<proteinExistence type="predicted"/>
<keyword evidence="3" id="KW-1185">Reference proteome</keyword>
<reference evidence="3" key="2">
    <citation type="submission" date="2015-06" db="EMBL/GenBank/DDBJ databases">
        <title>Complete genome sequence of Spiroplasma eriocheiris TDA-040725-5 (DSM 21848).</title>
        <authorList>
            <person name="Lo W.-S."/>
            <person name="Kuo C.-H."/>
        </authorList>
    </citation>
    <scope>NUCLEOTIDE SEQUENCE [LARGE SCALE GENOMIC DNA]</scope>
    <source>
        <strain evidence="3">TDA-040725-5</strain>
    </source>
</reference>
<reference evidence="2 3" key="1">
    <citation type="journal article" date="2015" name="Genome Biol. Evol.">
        <title>Found and Lost: The Fates of Horizontally Acquired Genes in Arthropod-Symbiotic Spiroplasma.</title>
        <authorList>
            <person name="Lo W.S."/>
            <person name="Gasparich G.E."/>
            <person name="Kuo C.H."/>
        </authorList>
    </citation>
    <scope>NUCLEOTIDE SEQUENCE [LARGE SCALE GENOMIC DNA]</scope>
    <source>
        <strain evidence="3">TDA-040725-5</strain>
    </source>
</reference>
<dbReference type="PATRIC" id="fig|743698.3.peg.911"/>
<accession>A0A0H3XLN1</accession>